<reference evidence="1 2" key="1">
    <citation type="journal article" date="2019" name="Int. J. Syst. Evol. Microbiol.">
        <title>The Global Catalogue of Microorganisms (GCM) 10K type strain sequencing project: providing services to taxonomists for standard genome sequencing and annotation.</title>
        <authorList>
            <consortium name="The Broad Institute Genomics Platform"/>
            <consortium name="The Broad Institute Genome Sequencing Center for Infectious Disease"/>
            <person name="Wu L."/>
            <person name="Ma J."/>
        </authorList>
    </citation>
    <scope>NUCLEOTIDE SEQUENCE [LARGE SCALE GENOMIC DNA]</scope>
    <source>
        <strain evidence="1 2">JCM 13002</strain>
    </source>
</reference>
<dbReference type="Proteomes" id="UP001499987">
    <property type="component" value="Unassembled WGS sequence"/>
</dbReference>
<accession>A0ABN1TJG5</accession>
<dbReference type="EMBL" id="BAAALD010000034">
    <property type="protein sequence ID" value="GAA1090174.1"/>
    <property type="molecule type" value="Genomic_DNA"/>
</dbReference>
<keyword evidence="2" id="KW-1185">Reference proteome</keyword>
<comment type="caution">
    <text evidence="1">The sequence shown here is derived from an EMBL/GenBank/DDBJ whole genome shotgun (WGS) entry which is preliminary data.</text>
</comment>
<organism evidence="1 2">
    <name type="scientific">Kitasatospora arboriphila</name>
    <dbReference type="NCBI Taxonomy" id="258052"/>
    <lineage>
        <taxon>Bacteria</taxon>
        <taxon>Bacillati</taxon>
        <taxon>Actinomycetota</taxon>
        <taxon>Actinomycetes</taxon>
        <taxon>Kitasatosporales</taxon>
        <taxon>Streptomycetaceae</taxon>
        <taxon>Kitasatospora</taxon>
    </lineage>
</organism>
<sequence>MGRMTDAFTLLLQAADLLPDGVRTAEGGTAEDVRDCGWRHDWEFAFDLLLAMGRARSLPPPYWGLLADAAGQVGRERTARWCDWRRGEAERGGVRAELVLAGADAGWRTTPFAGDGRLRPMWDIGLRTATGEPSLAVAALWVEDEPFLAPGGAAAVRLAPLTPELWQGVAVGDRLALYESAVPGGSARVLGIVASFRA</sequence>
<proteinExistence type="predicted"/>
<evidence type="ECO:0000313" key="1">
    <source>
        <dbReference type="EMBL" id="GAA1090174.1"/>
    </source>
</evidence>
<gene>
    <name evidence="1" type="ORF">GCM10009663_37380</name>
</gene>
<protein>
    <submittedName>
        <fullName evidence="1">Uncharacterized protein</fullName>
    </submittedName>
</protein>
<evidence type="ECO:0000313" key="2">
    <source>
        <dbReference type="Proteomes" id="UP001499987"/>
    </source>
</evidence>
<name>A0ABN1TJG5_9ACTN</name>